<evidence type="ECO:0000313" key="4">
    <source>
        <dbReference type="Proteomes" id="UP000297643"/>
    </source>
</evidence>
<dbReference type="CDD" id="cd10146">
    <property type="entry name" value="LabA_like_C"/>
    <property type="match status" value="1"/>
</dbReference>
<protein>
    <submittedName>
        <fullName evidence="3">NYN domain-containing protein</fullName>
    </submittedName>
</protein>
<evidence type="ECO:0000259" key="2">
    <source>
        <dbReference type="PROSITE" id="PS51644"/>
    </source>
</evidence>
<feature type="compositionally biased region" description="Low complexity" evidence="1">
    <location>
        <begin position="224"/>
        <end position="245"/>
    </location>
</feature>
<dbReference type="EMBL" id="SOFM01000032">
    <property type="protein sequence ID" value="TFC02637.1"/>
    <property type="molecule type" value="Genomic_DNA"/>
</dbReference>
<evidence type="ECO:0000313" key="3">
    <source>
        <dbReference type="EMBL" id="TFC02637.1"/>
    </source>
</evidence>
<proteinExistence type="predicted"/>
<dbReference type="GO" id="GO:0004540">
    <property type="term" value="F:RNA nuclease activity"/>
    <property type="evidence" value="ECO:0007669"/>
    <property type="project" value="InterPro"/>
</dbReference>
<feature type="compositionally biased region" description="Polar residues" evidence="1">
    <location>
        <begin position="258"/>
        <end position="276"/>
    </location>
</feature>
<dbReference type="InterPro" id="IPR021139">
    <property type="entry name" value="NYN"/>
</dbReference>
<dbReference type="Proteomes" id="UP000297643">
    <property type="component" value="Unassembled WGS sequence"/>
</dbReference>
<dbReference type="Pfam" id="PF12872">
    <property type="entry name" value="OST-HTH"/>
    <property type="match status" value="1"/>
</dbReference>
<reference evidence="3 4" key="1">
    <citation type="submission" date="2019-03" db="EMBL/GenBank/DDBJ databases">
        <title>Genomics of glacier-inhabiting Cryobacterium strains.</title>
        <authorList>
            <person name="Liu Q."/>
            <person name="Xin Y.-H."/>
        </authorList>
    </citation>
    <scope>NUCLEOTIDE SEQUENCE [LARGE SCALE GENOMIC DNA]</scope>
    <source>
        <strain evidence="3 4">RHLT2-21</strain>
    </source>
</reference>
<feature type="domain" description="HTH OST-type" evidence="2">
    <location>
        <begin position="291"/>
        <end position="368"/>
    </location>
</feature>
<gene>
    <name evidence="3" type="ORF">E3O32_11320</name>
</gene>
<dbReference type="RefSeq" id="WP_134509577.1">
    <property type="nucleotide sequence ID" value="NZ_SOFM01000032.1"/>
</dbReference>
<organism evidence="3 4">
    <name type="scientific">Cryobacterium mannosilyticum</name>
    <dbReference type="NCBI Taxonomy" id="1259190"/>
    <lineage>
        <taxon>Bacteria</taxon>
        <taxon>Bacillati</taxon>
        <taxon>Actinomycetota</taxon>
        <taxon>Actinomycetes</taxon>
        <taxon>Micrococcales</taxon>
        <taxon>Microbacteriaceae</taxon>
        <taxon>Cryobacterium</taxon>
    </lineage>
</organism>
<dbReference type="InterPro" id="IPR025605">
    <property type="entry name" value="OST-HTH/LOTUS_dom"/>
</dbReference>
<dbReference type="CDD" id="cd11297">
    <property type="entry name" value="PIN_LabA-like_N_1"/>
    <property type="match status" value="1"/>
</dbReference>
<name>A0A4R8W8I7_9MICO</name>
<dbReference type="AlphaFoldDB" id="A0A4R8W8I7"/>
<dbReference type="PANTHER" id="PTHR35811:SF1">
    <property type="entry name" value="HTH OST-TYPE DOMAIN-CONTAINING PROTEIN"/>
    <property type="match status" value="1"/>
</dbReference>
<sequence length="368" mass="39394">MSEESARLERPRERVGVYFDFENIVISRYNQLHGEGAFAKDKVRNRVTYKPEAEVTTRIRQAMVDVDAILDYAATFGPITVSRAYADWSTPVNARHQRQLVDHAVDLIQLFPAVAALKNGADIRLAIDVMEDLFRHDNLTHIVIVAGDSDYIPLAQRCRRLDRVVIGIGVSGATSSALASACDVFTDYDSIPGTARSTSLTPPTAGPISVVATKPATPKAGAKAGAKAAPKAGAKKPPGAKTIAKNAPAKRVPALAAGTSTAKTAPASTIQPTTPTAGPVDIQRLDASPKARKAATALLLRAVEQLASNDQEWQHASAVKSTMRQLDPVFQEGSLGFSQFADFLKSRHQTVEIKEQTAGAPVLLKLRS</sequence>
<dbReference type="InterPro" id="IPR041966">
    <property type="entry name" value="LOTUS-like"/>
</dbReference>
<dbReference type="PANTHER" id="PTHR35811">
    <property type="entry name" value="SLR1870 PROTEIN"/>
    <property type="match status" value="1"/>
</dbReference>
<dbReference type="Gene3D" id="3.30.420.610">
    <property type="entry name" value="LOTUS domain-like"/>
    <property type="match status" value="1"/>
</dbReference>
<accession>A0A4R8W8I7</accession>
<dbReference type="PROSITE" id="PS51644">
    <property type="entry name" value="HTH_OST"/>
    <property type="match status" value="1"/>
</dbReference>
<dbReference type="Gene3D" id="3.40.50.1010">
    <property type="entry name" value="5'-nuclease"/>
    <property type="match status" value="1"/>
</dbReference>
<comment type="caution">
    <text evidence="3">The sequence shown here is derived from an EMBL/GenBank/DDBJ whole genome shotgun (WGS) entry which is preliminary data.</text>
</comment>
<evidence type="ECO:0000256" key="1">
    <source>
        <dbReference type="SAM" id="MobiDB-lite"/>
    </source>
</evidence>
<feature type="region of interest" description="Disordered" evidence="1">
    <location>
        <begin position="224"/>
        <end position="281"/>
    </location>
</feature>
<dbReference type="Pfam" id="PF01936">
    <property type="entry name" value="NYN"/>
    <property type="match status" value="1"/>
</dbReference>
<keyword evidence="4" id="KW-1185">Reference proteome</keyword>